<evidence type="ECO:0000313" key="2">
    <source>
        <dbReference type="Proteomes" id="UP000515663"/>
    </source>
</evidence>
<keyword evidence="2" id="KW-1185">Reference proteome</keyword>
<dbReference type="KEGG" id="gji:H1R19_13015"/>
<dbReference type="AlphaFoldDB" id="A0A7D7LW39"/>
<organism evidence="1 2">
    <name type="scientific">Gordonia jinghuaiqii</name>
    <dbReference type="NCBI Taxonomy" id="2758710"/>
    <lineage>
        <taxon>Bacteria</taxon>
        <taxon>Bacillati</taxon>
        <taxon>Actinomycetota</taxon>
        <taxon>Actinomycetes</taxon>
        <taxon>Mycobacteriales</taxon>
        <taxon>Gordoniaceae</taxon>
        <taxon>Gordonia</taxon>
    </lineage>
</organism>
<name>A0A7D7LW39_9ACTN</name>
<protein>
    <submittedName>
        <fullName evidence="1">Uncharacterized protein</fullName>
    </submittedName>
</protein>
<dbReference type="EMBL" id="CP059491">
    <property type="protein sequence ID" value="QMT03897.1"/>
    <property type="molecule type" value="Genomic_DNA"/>
</dbReference>
<gene>
    <name evidence="1" type="ORF">H1R19_13015</name>
</gene>
<accession>A0A7D7LW39</accession>
<sequence>MLIVAEAFAAADVRKARRRAREVAREAAYETEINGTSVTSTFYLVVGASLSTTAAMPAIVRWAYGGPPRARISVDR</sequence>
<dbReference type="Proteomes" id="UP000515663">
    <property type="component" value="Chromosome"/>
</dbReference>
<evidence type="ECO:0000313" key="1">
    <source>
        <dbReference type="EMBL" id="QMT03897.1"/>
    </source>
</evidence>
<reference evidence="2" key="1">
    <citation type="submission" date="2020-07" db="EMBL/GenBank/DDBJ databases">
        <title>novel species isolated from the respiratory tract of Marmot.</title>
        <authorList>
            <person name="Zhang G."/>
        </authorList>
    </citation>
    <scope>NUCLEOTIDE SEQUENCE [LARGE SCALE GENOMIC DNA]</scope>
    <source>
        <strain evidence="2">686</strain>
    </source>
</reference>
<proteinExistence type="predicted"/>